<protein>
    <recommendedName>
        <fullName evidence="2">FlgD/Vpr Ig-like domain-containing protein</fullName>
    </recommendedName>
</protein>
<comment type="caution">
    <text evidence="3">The sequence shown here is derived from an EMBL/GenBank/DDBJ whole genome shotgun (WGS) entry which is preliminary data.</text>
</comment>
<gene>
    <name evidence="3" type="ORF">GCM10009547_47180</name>
</gene>
<evidence type="ECO:0000313" key="3">
    <source>
        <dbReference type="EMBL" id="GAA0637336.1"/>
    </source>
</evidence>
<feature type="chain" id="PRO_5047084668" description="FlgD/Vpr Ig-like domain-containing protein" evidence="1">
    <location>
        <begin position="18"/>
        <end position="612"/>
    </location>
</feature>
<dbReference type="Gene3D" id="2.60.40.4070">
    <property type="match status" value="1"/>
</dbReference>
<feature type="signal peptide" evidence="1">
    <location>
        <begin position="1"/>
        <end position="17"/>
    </location>
</feature>
<keyword evidence="4" id="KW-1185">Reference proteome</keyword>
<organism evidence="3 4">
    <name type="scientific">Sporichthya brevicatena</name>
    <dbReference type="NCBI Taxonomy" id="171442"/>
    <lineage>
        <taxon>Bacteria</taxon>
        <taxon>Bacillati</taxon>
        <taxon>Actinomycetota</taxon>
        <taxon>Actinomycetes</taxon>
        <taxon>Sporichthyales</taxon>
        <taxon>Sporichthyaceae</taxon>
        <taxon>Sporichthya</taxon>
    </lineage>
</organism>
<feature type="domain" description="FlgD/Vpr Ig-like" evidence="2">
    <location>
        <begin position="377"/>
        <end position="432"/>
    </location>
</feature>
<name>A0ABN1HBX6_9ACTN</name>
<evidence type="ECO:0000313" key="4">
    <source>
        <dbReference type="Proteomes" id="UP001500957"/>
    </source>
</evidence>
<dbReference type="Proteomes" id="UP001500957">
    <property type="component" value="Unassembled WGS sequence"/>
</dbReference>
<sequence length="612" mass="63810">MAALAALAVLAPQPAGWATGRPETGERVTTPGAAAPLAALEKALESPDVTTQDVEEPEVELPPTTVPAFVEPVGGSSLRGDIRVRVSSTAPAVQFFLNGAAYGARVPVVDGHATTTWRSWGYQGSQTFGAADCTTSGLCATDSAGTAITVTPSVPKLTAPTGLNSGPITMTASAPGGTVKFLIDGKVRGLDATAPYSIVVNDSLNDGSHTAEAIICAAGGAPCSTVDRTKATFSTKSLHPKLSSKKPLAISPNGDGLADQATVTLKLESKQKASWSLVRSNGSTAAGPFSLGTLKAGRHQIVLPEKPRSRKLPDGVFSFVVRTSAPAGAVTLVGTASTPIRIDTTRPKLTGSTGGGTTFYPVKDGYRDTFTPGGIASEKAKLTLEIASTKKTVLRSIAKQVAGGTYSFSWDGRDKSRKPVAPGAYVYRVTAVDPLGNVSISGWKRVTVSNQKLVTKTKTITMDGIDASQYGGSDPYCGWGTTSQSYSAGLLLMNACDPYYFDLTAGFWRFQLPSAISYDRLSLSVSGDSVWVPTPLSGGFENPTTGEWHILDGSTVWAKGLRTHQLGSVPAKNFVSGRTVEAAVSISNTLGGGPWDFDVRDVRLTVAYRVLN</sequence>
<accession>A0ABN1HBX6</accession>
<keyword evidence="1" id="KW-0732">Signal</keyword>
<dbReference type="EMBL" id="BAAAHE010000052">
    <property type="protein sequence ID" value="GAA0637336.1"/>
    <property type="molecule type" value="Genomic_DNA"/>
</dbReference>
<proteinExistence type="predicted"/>
<dbReference type="InterPro" id="IPR025965">
    <property type="entry name" value="FlgD/Vpr_Ig-like"/>
</dbReference>
<reference evidence="3 4" key="1">
    <citation type="journal article" date="2019" name="Int. J. Syst. Evol. Microbiol.">
        <title>The Global Catalogue of Microorganisms (GCM) 10K type strain sequencing project: providing services to taxonomists for standard genome sequencing and annotation.</title>
        <authorList>
            <consortium name="The Broad Institute Genomics Platform"/>
            <consortium name="The Broad Institute Genome Sequencing Center for Infectious Disease"/>
            <person name="Wu L."/>
            <person name="Ma J."/>
        </authorList>
    </citation>
    <scope>NUCLEOTIDE SEQUENCE [LARGE SCALE GENOMIC DNA]</scope>
    <source>
        <strain evidence="3 4">JCM 10671</strain>
    </source>
</reference>
<evidence type="ECO:0000259" key="2">
    <source>
        <dbReference type="Pfam" id="PF13860"/>
    </source>
</evidence>
<dbReference type="Pfam" id="PF13860">
    <property type="entry name" value="FlgD_ig"/>
    <property type="match status" value="1"/>
</dbReference>
<evidence type="ECO:0000256" key="1">
    <source>
        <dbReference type="SAM" id="SignalP"/>
    </source>
</evidence>